<proteinExistence type="predicted"/>
<dbReference type="Pfam" id="PF00989">
    <property type="entry name" value="PAS"/>
    <property type="match status" value="1"/>
</dbReference>
<dbReference type="SMART" id="SM00091">
    <property type="entry name" value="PAS"/>
    <property type="match status" value="3"/>
</dbReference>
<dbReference type="InterPro" id="IPR001610">
    <property type="entry name" value="PAC"/>
</dbReference>
<keyword evidence="11" id="KW-1185">Reference proteome</keyword>
<dbReference type="InterPro" id="IPR013656">
    <property type="entry name" value="PAS_4"/>
</dbReference>
<dbReference type="Proteomes" id="UP001576776">
    <property type="component" value="Unassembled WGS sequence"/>
</dbReference>
<keyword evidence="4" id="KW-0808">Transferase</keyword>
<dbReference type="InterPro" id="IPR029016">
    <property type="entry name" value="GAF-like_dom_sf"/>
</dbReference>
<dbReference type="SUPFAM" id="SSF55781">
    <property type="entry name" value="GAF domain-like"/>
    <property type="match status" value="1"/>
</dbReference>
<dbReference type="InterPro" id="IPR003018">
    <property type="entry name" value="GAF"/>
</dbReference>
<gene>
    <name evidence="10" type="ORF">ACE1B6_19090</name>
</gene>
<dbReference type="InterPro" id="IPR036097">
    <property type="entry name" value="HisK_dim/P_sf"/>
</dbReference>
<accession>A0ABV4YFR0</accession>
<evidence type="ECO:0000313" key="11">
    <source>
        <dbReference type="Proteomes" id="UP001576776"/>
    </source>
</evidence>
<dbReference type="InterPro" id="IPR003661">
    <property type="entry name" value="HisK_dim/P_dom"/>
</dbReference>
<feature type="domain" description="PAS" evidence="8">
    <location>
        <begin position="348"/>
        <end position="418"/>
    </location>
</feature>
<dbReference type="InterPro" id="IPR005467">
    <property type="entry name" value="His_kinase_dom"/>
</dbReference>
<dbReference type="InterPro" id="IPR004358">
    <property type="entry name" value="Sig_transdc_His_kin-like_C"/>
</dbReference>
<evidence type="ECO:0000256" key="4">
    <source>
        <dbReference type="ARBA" id="ARBA00022679"/>
    </source>
</evidence>
<dbReference type="CDD" id="cd00130">
    <property type="entry name" value="PAS"/>
    <property type="match status" value="3"/>
</dbReference>
<dbReference type="InterPro" id="IPR000014">
    <property type="entry name" value="PAS"/>
</dbReference>
<organism evidence="10 11">
    <name type="scientific">Floridaenema fluviatile BLCC-F154</name>
    <dbReference type="NCBI Taxonomy" id="3153640"/>
    <lineage>
        <taxon>Bacteria</taxon>
        <taxon>Bacillati</taxon>
        <taxon>Cyanobacteriota</taxon>
        <taxon>Cyanophyceae</taxon>
        <taxon>Oscillatoriophycideae</taxon>
        <taxon>Aerosakkonematales</taxon>
        <taxon>Aerosakkonemataceae</taxon>
        <taxon>Floridanema</taxon>
        <taxon>Floridanema fluviatile</taxon>
    </lineage>
</organism>
<dbReference type="Gene3D" id="3.30.450.20">
    <property type="entry name" value="PAS domain"/>
    <property type="match status" value="3"/>
</dbReference>
<dbReference type="SUPFAM" id="SSF55874">
    <property type="entry name" value="ATPase domain of HSP90 chaperone/DNA topoisomerase II/histidine kinase"/>
    <property type="match status" value="1"/>
</dbReference>
<dbReference type="InterPro" id="IPR035965">
    <property type="entry name" value="PAS-like_dom_sf"/>
</dbReference>
<dbReference type="PROSITE" id="PS50113">
    <property type="entry name" value="PAC"/>
    <property type="match status" value="2"/>
</dbReference>
<dbReference type="CDD" id="cd00082">
    <property type="entry name" value="HisKA"/>
    <property type="match status" value="1"/>
</dbReference>
<dbReference type="Gene3D" id="3.30.565.10">
    <property type="entry name" value="Histidine kinase-like ATPase, C-terminal domain"/>
    <property type="match status" value="1"/>
</dbReference>
<dbReference type="SMART" id="SM00065">
    <property type="entry name" value="GAF"/>
    <property type="match status" value="1"/>
</dbReference>
<keyword evidence="5" id="KW-0418">Kinase</keyword>
<dbReference type="PRINTS" id="PR00344">
    <property type="entry name" value="BCTRLSENSOR"/>
</dbReference>
<reference evidence="10 11" key="1">
    <citation type="submission" date="2024-09" db="EMBL/GenBank/DDBJ databases">
        <title>Floridaenema gen nov. (Aerosakkonemataceae, Aerosakkonematales ord. nov., Cyanobacteria) from benthic tropical and subtropical fresh waters, with the description of four new species.</title>
        <authorList>
            <person name="Moretto J.A."/>
            <person name="Berthold D.E."/>
            <person name="Lefler F.W."/>
            <person name="Huang I.-S."/>
            <person name="Laughinghouse H. IV."/>
        </authorList>
    </citation>
    <scope>NUCLEOTIDE SEQUENCE [LARGE SCALE GENOMIC DNA]</scope>
    <source>
        <strain evidence="10 11">BLCC-F154</strain>
    </source>
</reference>
<name>A0ABV4YFR0_9CYAN</name>
<dbReference type="SMART" id="SM00387">
    <property type="entry name" value="HATPase_c"/>
    <property type="match status" value="1"/>
</dbReference>
<feature type="domain" description="Histidine kinase" evidence="7">
    <location>
        <begin position="607"/>
        <end position="820"/>
    </location>
</feature>
<evidence type="ECO:0000256" key="5">
    <source>
        <dbReference type="ARBA" id="ARBA00022777"/>
    </source>
</evidence>
<dbReference type="EC" id="2.7.13.3" evidence="2"/>
<evidence type="ECO:0000259" key="8">
    <source>
        <dbReference type="PROSITE" id="PS50112"/>
    </source>
</evidence>
<evidence type="ECO:0000259" key="9">
    <source>
        <dbReference type="PROSITE" id="PS50113"/>
    </source>
</evidence>
<dbReference type="PANTHER" id="PTHR43304:SF1">
    <property type="entry name" value="PAC DOMAIN-CONTAINING PROTEIN"/>
    <property type="match status" value="1"/>
</dbReference>
<dbReference type="Pfam" id="PF08448">
    <property type="entry name" value="PAS_4"/>
    <property type="match status" value="1"/>
</dbReference>
<dbReference type="InterPro" id="IPR052162">
    <property type="entry name" value="Sensor_kinase/Photoreceptor"/>
</dbReference>
<dbReference type="SUPFAM" id="SSF55785">
    <property type="entry name" value="PYP-like sensor domain (PAS domain)"/>
    <property type="match status" value="3"/>
</dbReference>
<dbReference type="Pfam" id="PF00512">
    <property type="entry name" value="HisKA"/>
    <property type="match status" value="1"/>
</dbReference>
<dbReference type="NCBIfam" id="TIGR00229">
    <property type="entry name" value="sensory_box"/>
    <property type="match status" value="3"/>
</dbReference>
<evidence type="ECO:0000256" key="3">
    <source>
        <dbReference type="ARBA" id="ARBA00022553"/>
    </source>
</evidence>
<dbReference type="InterPro" id="IPR000700">
    <property type="entry name" value="PAS-assoc_C"/>
</dbReference>
<dbReference type="PANTHER" id="PTHR43304">
    <property type="entry name" value="PHYTOCHROME-LIKE PROTEIN CPH1"/>
    <property type="match status" value="1"/>
</dbReference>
<evidence type="ECO:0000256" key="2">
    <source>
        <dbReference type="ARBA" id="ARBA00012438"/>
    </source>
</evidence>
<dbReference type="SUPFAM" id="SSF47384">
    <property type="entry name" value="Homodimeric domain of signal transducing histidine kinase"/>
    <property type="match status" value="1"/>
</dbReference>
<feature type="domain" description="PAS" evidence="8">
    <location>
        <begin position="472"/>
        <end position="542"/>
    </location>
</feature>
<sequence length="822" mass="93933">MDSLPNKLLQNQDQDLKRDFQVVNRALRVLSACTQAVIRATDEMTLLQTLCQLITEEAAYRMAWVGYVCHDEGKTVQPVAWAGYEAEYLKDVNITWADTERGQGPTGRAIRSHQPIACQNMLKDPSFAPWREAAQQRGYQSSLVLPLFNEDKVFATLNIYSVEADAFNQRELALLIELADSLSFGILALRAKQKQQQAEAALRLSEEKFSKAFYSSPVANCIITLENGLILDVNHGFEWVFGYDREEAIGHTTLELQMWQDLADRQAMLQQLQTQGNLRDYEAKLQKHHGEKFLCLISAETIEVGENICILAAIEDITERRQAELTTLQLNEELEQRVEERTAALRKSEQRYRALMDGACDAILVADTQGNLLEANQKALEMLGYTEVELLQLHASKLHPPQDVDKAMQAFAGMAKRETDRCLDVLVVRKDGRCFPAEITGTSIDLGDETVLWGNFRDITERKQAQAALQRSQEFLRLITDSLPVCIVYLDTEQRYQFVNHTYEVWFNRNREEILGKPMGEIIDPQVYATIQGYLDRALAGETVTYEQLFGQEGITQNCFQISILPDWNHDRQVQGCFVMLVDITNKKLVEQELKRSNQELEQFAYVASHDLQEPLRAVTGYTQLLMSEYGDHFDETAQSYAEFITDGTKRMQLLIQDLLTYSRVGTRGKEFALTDCNSVVKEALRNLQVAIEESHAEIIVEPLPSLKLDRSQLVQLFQNLISNSIKFCEQEHPRIQIRAIQRQTDFLFQVEDNGIGIKPQYLERIFEVFKRLHTRREYSGTGIGLAICKKIVLRHGGQIWAESTPNLGTTFCFTIPDRHYE</sequence>
<comment type="catalytic activity">
    <reaction evidence="1">
        <text>ATP + protein L-histidine = ADP + protein N-phospho-L-histidine.</text>
        <dbReference type="EC" id="2.7.13.3"/>
    </reaction>
</comment>
<dbReference type="InterPro" id="IPR013767">
    <property type="entry name" value="PAS_fold"/>
</dbReference>
<comment type="caution">
    <text evidence="10">The sequence shown here is derived from an EMBL/GenBank/DDBJ whole genome shotgun (WGS) entry which is preliminary data.</text>
</comment>
<dbReference type="PROSITE" id="PS50109">
    <property type="entry name" value="HIS_KIN"/>
    <property type="match status" value="1"/>
</dbReference>
<keyword evidence="3" id="KW-0597">Phosphoprotein</keyword>
<dbReference type="InterPro" id="IPR003594">
    <property type="entry name" value="HATPase_dom"/>
</dbReference>
<dbReference type="PROSITE" id="PS50112">
    <property type="entry name" value="PAS"/>
    <property type="match status" value="3"/>
</dbReference>
<dbReference type="InterPro" id="IPR036890">
    <property type="entry name" value="HATPase_C_sf"/>
</dbReference>
<feature type="domain" description="PAC" evidence="9">
    <location>
        <begin position="279"/>
        <end position="329"/>
    </location>
</feature>
<evidence type="ECO:0000313" key="10">
    <source>
        <dbReference type="EMBL" id="MFB2937358.1"/>
    </source>
</evidence>
<evidence type="ECO:0000259" key="7">
    <source>
        <dbReference type="PROSITE" id="PS50109"/>
    </source>
</evidence>
<dbReference type="Gene3D" id="1.10.287.130">
    <property type="match status" value="1"/>
</dbReference>
<keyword evidence="6" id="KW-0902">Two-component regulatory system</keyword>
<dbReference type="SMART" id="SM00086">
    <property type="entry name" value="PAC"/>
    <property type="match status" value="2"/>
</dbReference>
<evidence type="ECO:0000256" key="6">
    <source>
        <dbReference type="ARBA" id="ARBA00023012"/>
    </source>
</evidence>
<dbReference type="Pfam" id="PF02518">
    <property type="entry name" value="HATPase_c"/>
    <property type="match status" value="1"/>
</dbReference>
<dbReference type="Pfam" id="PF13185">
    <property type="entry name" value="GAF_2"/>
    <property type="match status" value="1"/>
</dbReference>
<dbReference type="SMART" id="SM00388">
    <property type="entry name" value="HisKA"/>
    <property type="match status" value="1"/>
</dbReference>
<dbReference type="EMBL" id="JBHFNS010000072">
    <property type="protein sequence ID" value="MFB2937358.1"/>
    <property type="molecule type" value="Genomic_DNA"/>
</dbReference>
<feature type="domain" description="PAC" evidence="9">
    <location>
        <begin position="421"/>
        <end position="471"/>
    </location>
</feature>
<dbReference type="Gene3D" id="3.30.450.40">
    <property type="match status" value="1"/>
</dbReference>
<evidence type="ECO:0000256" key="1">
    <source>
        <dbReference type="ARBA" id="ARBA00000085"/>
    </source>
</evidence>
<dbReference type="Pfam" id="PF13426">
    <property type="entry name" value="PAS_9"/>
    <property type="match status" value="1"/>
</dbReference>
<protein>
    <recommendedName>
        <fullName evidence="2">histidine kinase</fullName>
        <ecNumber evidence="2">2.7.13.3</ecNumber>
    </recommendedName>
</protein>
<feature type="domain" description="PAS" evidence="8">
    <location>
        <begin position="226"/>
        <end position="276"/>
    </location>
</feature>